<dbReference type="Gene3D" id="3.10.200.10">
    <property type="entry name" value="Alpha carbonic anhydrase"/>
    <property type="match status" value="1"/>
</dbReference>
<dbReference type="PROSITE" id="PS51144">
    <property type="entry name" value="ALPHA_CA_2"/>
    <property type="match status" value="1"/>
</dbReference>
<evidence type="ECO:0000256" key="9">
    <source>
        <dbReference type="RuleBase" id="RU367011"/>
    </source>
</evidence>
<evidence type="ECO:0000256" key="3">
    <source>
        <dbReference type="ARBA" id="ARBA00012925"/>
    </source>
</evidence>
<evidence type="ECO:0000256" key="7">
    <source>
        <dbReference type="ARBA" id="ARBA00023239"/>
    </source>
</evidence>
<evidence type="ECO:0000256" key="8">
    <source>
        <dbReference type="ARBA" id="ARBA00048348"/>
    </source>
</evidence>
<keyword evidence="11" id="KW-0675">Receptor</keyword>
<keyword evidence="12" id="KW-1185">Reference proteome</keyword>
<dbReference type="InterPro" id="IPR001148">
    <property type="entry name" value="CA_dom"/>
</dbReference>
<evidence type="ECO:0000256" key="1">
    <source>
        <dbReference type="ARBA" id="ARBA00002904"/>
    </source>
</evidence>
<dbReference type="GO" id="GO:0008270">
    <property type="term" value="F:zinc ion binding"/>
    <property type="evidence" value="ECO:0007669"/>
    <property type="project" value="UniProtKB-UniRule"/>
</dbReference>
<evidence type="ECO:0000256" key="4">
    <source>
        <dbReference type="ARBA" id="ARBA00022723"/>
    </source>
</evidence>
<reference evidence="11" key="1">
    <citation type="submission" date="2021-10" db="EMBL/GenBank/DDBJ databases">
        <title>Tropical sea cucumber genome reveals ecological adaptation and Cuvierian tubules defense mechanism.</title>
        <authorList>
            <person name="Chen T."/>
        </authorList>
    </citation>
    <scope>NUCLEOTIDE SEQUENCE</scope>
    <source>
        <strain evidence="11">Nanhai2018</strain>
        <tissue evidence="11">Muscle</tissue>
    </source>
</reference>
<feature type="signal peptide" evidence="9">
    <location>
        <begin position="1"/>
        <end position="19"/>
    </location>
</feature>
<dbReference type="GO" id="GO:0004089">
    <property type="term" value="F:carbonate dehydratase activity"/>
    <property type="evidence" value="ECO:0007669"/>
    <property type="project" value="UniProtKB-UniRule"/>
</dbReference>
<dbReference type="AlphaFoldDB" id="A0A9Q1CRV6"/>
<accession>A0A9Q1CRV6</accession>
<dbReference type="OrthoDB" id="429145at2759"/>
<feature type="domain" description="Alpha-carbonic anhydrase" evidence="10">
    <location>
        <begin position="22"/>
        <end position="289"/>
    </location>
</feature>
<dbReference type="InterPro" id="IPR023561">
    <property type="entry name" value="Carbonic_anhydrase_a-class"/>
</dbReference>
<evidence type="ECO:0000259" key="10">
    <source>
        <dbReference type="PROSITE" id="PS51144"/>
    </source>
</evidence>
<dbReference type="SUPFAM" id="SSF51069">
    <property type="entry name" value="Carbonic anhydrase"/>
    <property type="match status" value="1"/>
</dbReference>
<dbReference type="SMART" id="SM01057">
    <property type="entry name" value="Carb_anhydrase"/>
    <property type="match status" value="1"/>
</dbReference>
<feature type="chain" id="PRO_5040538704" description="Carbonic anhydrase" evidence="9">
    <location>
        <begin position="20"/>
        <end position="301"/>
    </location>
</feature>
<keyword evidence="6" id="KW-0325">Glycoprotein</keyword>
<dbReference type="FunFam" id="3.10.200.10:FF:000003">
    <property type="entry name" value="Carbonic anhydrase 12"/>
    <property type="match status" value="1"/>
</dbReference>
<dbReference type="EC" id="4.2.1.1" evidence="3 9"/>
<evidence type="ECO:0000313" key="11">
    <source>
        <dbReference type="EMBL" id="KAJ8049670.1"/>
    </source>
</evidence>
<dbReference type="InterPro" id="IPR036398">
    <property type="entry name" value="CA_dom_sf"/>
</dbReference>
<sequence>MMSPFCFMILALTLKTVLTSSAHWSYHGEHGYPGPVHWPKMEHSKCGSASQSPINIVTNDAITVPGTLIFEGYDIQKAGAGRPVSITNNGHTVQVALEGNYFMSGTGLPGKYKAVQFHFHWGRKDHRGSEHALNGKKYSAELHIVHYNTDKYASLSEAVSSEKVGAVGVVGVFLEARQQDNANLDPVIEGLSKIRCKGDVTKLKPFSLSSILPSDVKRFYRYEGSLTTPNCNQDVTWTIFEKPIPISRKQLHFFRKLYETVKDETPKEHLVDNFRPLQKLNGRKVYLYSTDVKLDLLRRLI</sequence>
<gene>
    <name evidence="11" type="ORF">HOLleu_02514</name>
</gene>
<keyword evidence="9" id="KW-0732">Signal</keyword>
<dbReference type="Pfam" id="PF00194">
    <property type="entry name" value="Carb_anhydrase"/>
    <property type="match status" value="1"/>
</dbReference>
<dbReference type="PANTHER" id="PTHR18952">
    <property type="entry name" value="CARBONIC ANHYDRASE"/>
    <property type="match status" value="1"/>
</dbReference>
<evidence type="ECO:0000256" key="2">
    <source>
        <dbReference type="ARBA" id="ARBA00010718"/>
    </source>
</evidence>
<comment type="cofactor">
    <cofactor evidence="9">
        <name>Zn(2+)</name>
        <dbReference type="ChEBI" id="CHEBI:29105"/>
    </cofactor>
</comment>
<keyword evidence="5 9" id="KW-0862">Zinc</keyword>
<keyword evidence="7 9" id="KW-0456">Lyase</keyword>
<name>A0A9Q1CRV6_HOLLE</name>
<organism evidence="11 12">
    <name type="scientific">Holothuria leucospilota</name>
    <name type="common">Black long sea cucumber</name>
    <name type="synonym">Mertensiothuria leucospilota</name>
    <dbReference type="NCBI Taxonomy" id="206669"/>
    <lineage>
        <taxon>Eukaryota</taxon>
        <taxon>Metazoa</taxon>
        <taxon>Echinodermata</taxon>
        <taxon>Eleutherozoa</taxon>
        <taxon>Echinozoa</taxon>
        <taxon>Holothuroidea</taxon>
        <taxon>Aspidochirotacea</taxon>
        <taxon>Aspidochirotida</taxon>
        <taxon>Holothuriidae</taxon>
        <taxon>Holothuria</taxon>
    </lineage>
</organism>
<dbReference type="Proteomes" id="UP001152320">
    <property type="component" value="Chromosome 1"/>
</dbReference>
<evidence type="ECO:0000313" key="12">
    <source>
        <dbReference type="Proteomes" id="UP001152320"/>
    </source>
</evidence>
<dbReference type="GO" id="GO:0005886">
    <property type="term" value="C:plasma membrane"/>
    <property type="evidence" value="ECO:0007669"/>
    <property type="project" value="TreeGrafter"/>
</dbReference>
<protein>
    <recommendedName>
        <fullName evidence="3 9">Carbonic anhydrase</fullName>
        <ecNumber evidence="3 9">4.2.1.1</ecNumber>
    </recommendedName>
</protein>
<evidence type="ECO:0000256" key="6">
    <source>
        <dbReference type="ARBA" id="ARBA00023180"/>
    </source>
</evidence>
<dbReference type="PROSITE" id="PS00162">
    <property type="entry name" value="ALPHA_CA_1"/>
    <property type="match status" value="1"/>
</dbReference>
<comment type="function">
    <text evidence="1 9">Reversible hydration of carbon dioxide.</text>
</comment>
<comment type="similarity">
    <text evidence="2 9">Belongs to the alpha-carbonic anhydrase family.</text>
</comment>
<dbReference type="EMBL" id="JAIZAY010000001">
    <property type="protein sequence ID" value="KAJ8049670.1"/>
    <property type="molecule type" value="Genomic_DNA"/>
</dbReference>
<keyword evidence="4 9" id="KW-0479">Metal-binding</keyword>
<comment type="caution">
    <text evidence="11">The sequence shown here is derived from an EMBL/GenBank/DDBJ whole genome shotgun (WGS) entry which is preliminary data.</text>
</comment>
<proteinExistence type="inferred from homology"/>
<evidence type="ECO:0000256" key="5">
    <source>
        <dbReference type="ARBA" id="ARBA00022833"/>
    </source>
</evidence>
<comment type="catalytic activity">
    <reaction evidence="8 9">
        <text>hydrogencarbonate + H(+) = CO2 + H2O</text>
        <dbReference type="Rhea" id="RHEA:10748"/>
        <dbReference type="ChEBI" id="CHEBI:15377"/>
        <dbReference type="ChEBI" id="CHEBI:15378"/>
        <dbReference type="ChEBI" id="CHEBI:16526"/>
        <dbReference type="ChEBI" id="CHEBI:17544"/>
        <dbReference type="EC" id="4.2.1.1"/>
    </reaction>
</comment>
<dbReference type="InterPro" id="IPR018338">
    <property type="entry name" value="Carbonic_anhydrase_a-class_CS"/>
</dbReference>
<dbReference type="PANTHER" id="PTHR18952:SF265">
    <property type="entry name" value="CARBONIC ANHYDRASE"/>
    <property type="match status" value="1"/>
</dbReference>